<evidence type="ECO:0000313" key="2">
    <source>
        <dbReference type="EMBL" id="ORY19252.1"/>
    </source>
</evidence>
<comment type="caution">
    <text evidence="2">The sequence shown here is derived from an EMBL/GenBank/DDBJ whole genome shotgun (WGS) entry which is preliminary data.</text>
</comment>
<organism evidence="2 3">
    <name type="scientific">Clohesyomyces aquaticus</name>
    <dbReference type="NCBI Taxonomy" id="1231657"/>
    <lineage>
        <taxon>Eukaryota</taxon>
        <taxon>Fungi</taxon>
        <taxon>Dikarya</taxon>
        <taxon>Ascomycota</taxon>
        <taxon>Pezizomycotina</taxon>
        <taxon>Dothideomycetes</taxon>
        <taxon>Pleosporomycetidae</taxon>
        <taxon>Pleosporales</taxon>
        <taxon>Lindgomycetaceae</taxon>
        <taxon>Clohesyomyces</taxon>
    </lineage>
</organism>
<dbReference type="EMBL" id="MCFA01000003">
    <property type="protein sequence ID" value="ORY19252.1"/>
    <property type="molecule type" value="Genomic_DNA"/>
</dbReference>
<dbReference type="PROSITE" id="PS51257">
    <property type="entry name" value="PROKAR_LIPOPROTEIN"/>
    <property type="match status" value="1"/>
</dbReference>
<evidence type="ECO:0008006" key="4">
    <source>
        <dbReference type="Google" id="ProtNLM"/>
    </source>
</evidence>
<protein>
    <recommendedName>
        <fullName evidence="4">Cyanovirin-N domain-containing protein</fullName>
    </recommendedName>
</protein>
<sequence>MKLFIPLVALTTLLPGALSCLHTWAYIFHDPFLGTNMDSGAAVVDNGVTVCSNDWGLRTDQDGHFSFVCLPGYVYAVTKDGRQSWFQNNAGNAFSWINSNNKDTYCCHGACDDKGAHIACSDYHYDTWQFC</sequence>
<accession>A0A1Y2A9U6</accession>
<gene>
    <name evidence="2" type="ORF">BCR34DRAFT_595683</name>
</gene>
<keyword evidence="1" id="KW-0732">Signal</keyword>
<dbReference type="OrthoDB" id="2827110at2759"/>
<feature type="chain" id="PRO_5010997868" description="Cyanovirin-N domain-containing protein" evidence="1">
    <location>
        <begin position="20"/>
        <end position="131"/>
    </location>
</feature>
<evidence type="ECO:0000313" key="3">
    <source>
        <dbReference type="Proteomes" id="UP000193144"/>
    </source>
</evidence>
<keyword evidence="3" id="KW-1185">Reference proteome</keyword>
<dbReference type="AlphaFoldDB" id="A0A1Y2A9U6"/>
<proteinExistence type="predicted"/>
<feature type="signal peptide" evidence="1">
    <location>
        <begin position="1"/>
        <end position="19"/>
    </location>
</feature>
<name>A0A1Y2A9U6_9PLEO</name>
<evidence type="ECO:0000256" key="1">
    <source>
        <dbReference type="SAM" id="SignalP"/>
    </source>
</evidence>
<dbReference type="Proteomes" id="UP000193144">
    <property type="component" value="Unassembled WGS sequence"/>
</dbReference>
<reference evidence="2 3" key="1">
    <citation type="submission" date="2016-07" db="EMBL/GenBank/DDBJ databases">
        <title>Pervasive Adenine N6-methylation of Active Genes in Fungi.</title>
        <authorList>
            <consortium name="DOE Joint Genome Institute"/>
            <person name="Mondo S.J."/>
            <person name="Dannebaum R.O."/>
            <person name="Kuo R.C."/>
            <person name="Labutti K."/>
            <person name="Haridas S."/>
            <person name="Kuo A."/>
            <person name="Salamov A."/>
            <person name="Ahrendt S.R."/>
            <person name="Lipzen A."/>
            <person name="Sullivan W."/>
            <person name="Andreopoulos W.B."/>
            <person name="Clum A."/>
            <person name="Lindquist E."/>
            <person name="Daum C."/>
            <person name="Ramamoorthy G.K."/>
            <person name="Gryganskyi A."/>
            <person name="Culley D."/>
            <person name="Magnuson J.K."/>
            <person name="James T.Y."/>
            <person name="O'Malley M.A."/>
            <person name="Stajich J.E."/>
            <person name="Spatafora J.W."/>
            <person name="Visel A."/>
            <person name="Grigoriev I.V."/>
        </authorList>
    </citation>
    <scope>NUCLEOTIDE SEQUENCE [LARGE SCALE GENOMIC DNA]</scope>
    <source>
        <strain evidence="2 3">CBS 115471</strain>
    </source>
</reference>